<evidence type="ECO:0000313" key="2">
    <source>
        <dbReference type="Proteomes" id="UP000191901"/>
    </source>
</evidence>
<accession>A0A1Z3HJY2</accession>
<protein>
    <submittedName>
        <fullName evidence="1">Uncharacterized protein</fullName>
    </submittedName>
</protein>
<dbReference type="STRING" id="1641165.XM38_20355"/>
<dbReference type="AlphaFoldDB" id="A0A1Z3HJY2"/>
<dbReference type="KEGG" id="hhg:XM38_015430"/>
<name>A0A1Z3HJY2_9CYAN</name>
<gene>
    <name evidence="1" type="ORF">XM38_015430</name>
</gene>
<organism evidence="1 2">
    <name type="scientific">Halomicronema hongdechloris C2206</name>
    <dbReference type="NCBI Taxonomy" id="1641165"/>
    <lineage>
        <taxon>Bacteria</taxon>
        <taxon>Bacillati</taxon>
        <taxon>Cyanobacteriota</taxon>
        <taxon>Cyanophyceae</taxon>
        <taxon>Nodosilineales</taxon>
        <taxon>Nodosilineaceae</taxon>
        <taxon>Halomicronema</taxon>
    </lineage>
</organism>
<dbReference type="Proteomes" id="UP000191901">
    <property type="component" value="Chromosome"/>
</dbReference>
<keyword evidence="2" id="KW-1185">Reference proteome</keyword>
<dbReference type="EMBL" id="CP021983">
    <property type="protein sequence ID" value="ASC70603.1"/>
    <property type="molecule type" value="Genomic_DNA"/>
</dbReference>
<evidence type="ECO:0000313" key="1">
    <source>
        <dbReference type="EMBL" id="ASC70603.1"/>
    </source>
</evidence>
<reference evidence="1 2" key="1">
    <citation type="journal article" date="2016" name="Biochim. Biophys. Acta">
        <title>Characterization of red-shifted phycobilisomes isolated from the chlorophyll f-containing cyanobacterium Halomicronema hongdechloris.</title>
        <authorList>
            <person name="Li Y."/>
            <person name="Lin Y."/>
            <person name="Garvey C.J."/>
            <person name="Birch D."/>
            <person name="Corkery R.W."/>
            <person name="Loughlin P.C."/>
            <person name="Scheer H."/>
            <person name="Willows R.D."/>
            <person name="Chen M."/>
        </authorList>
    </citation>
    <scope>NUCLEOTIDE SEQUENCE [LARGE SCALE GENOMIC DNA]</scope>
    <source>
        <strain evidence="1 2">C2206</strain>
    </source>
</reference>
<sequence>MNQPNRSTNDHLPLEQYEICVRGHLDPRWSNWFEGFEIALKDNGETRLSGPVVDQAALFGLLMKVRDLGLPLVSVNSTQAERTELSDRQTGEHP</sequence>
<proteinExistence type="predicted"/>
<dbReference type="OrthoDB" id="4828421at2"/>
<dbReference type="RefSeq" id="WP_080812200.1">
    <property type="nucleotide sequence ID" value="NZ_CP021983.2"/>
</dbReference>